<accession>A0A914XSA2</accession>
<name>A0A914XSA2_9BILA</name>
<organism evidence="1 2">
    <name type="scientific">Plectus sambesii</name>
    <dbReference type="NCBI Taxonomy" id="2011161"/>
    <lineage>
        <taxon>Eukaryota</taxon>
        <taxon>Metazoa</taxon>
        <taxon>Ecdysozoa</taxon>
        <taxon>Nematoda</taxon>
        <taxon>Chromadorea</taxon>
        <taxon>Plectida</taxon>
        <taxon>Plectina</taxon>
        <taxon>Plectoidea</taxon>
        <taxon>Plectidae</taxon>
        <taxon>Plectus</taxon>
    </lineage>
</organism>
<proteinExistence type="predicted"/>
<keyword evidence="1" id="KW-1185">Reference proteome</keyword>
<dbReference type="WBParaSite" id="PSAMB.scaffold9317size5104.g32319.t1">
    <property type="protein sequence ID" value="PSAMB.scaffold9317size5104.g32319.t1"/>
    <property type="gene ID" value="PSAMB.scaffold9317size5104.g32319"/>
</dbReference>
<sequence>MSLRSWWTNYRWRFAPWIAGRVAKDKAIRRSTAGDEDPQFRAHLTQELLSLCGELHRALPVSRTSERRIDRDEFSRAQEALRGTLGFGLGRSASTVKDCGEGVFVSDGAVRKDQLTAIYPGTVYFAGEPALLVSLNNSFIFRCADGCLIDGNDRRLSKFIYRSCCYRDRRGPFLTADMTWLTDRPANPLAIGQYVNNESAENPANVRYVELELETKSVHPTLRRFVPNVRYQSLSADSVLRLVVLVARRDVSVGEELFSSYFTIVE</sequence>
<dbReference type="PANTHER" id="PTHR33524:SF2">
    <property type="entry name" value="SET DOMAIN-CONTAINING PROTEIN 9"/>
    <property type="match status" value="1"/>
</dbReference>
<dbReference type="PANTHER" id="PTHR33524">
    <property type="entry name" value="C5ORF35"/>
    <property type="match status" value="1"/>
</dbReference>
<dbReference type="CDD" id="cd10537">
    <property type="entry name" value="SET_SETD9"/>
    <property type="match status" value="1"/>
</dbReference>
<dbReference type="AlphaFoldDB" id="A0A914XSA2"/>
<dbReference type="SUPFAM" id="SSF82199">
    <property type="entry name" value="SET domain"/>
    <property type="match status" value="1"/>
</dbReference>
<evidence type="ECO:0000313" key="2">
    <source>
        <dbReference type="WBParaSite" id="PSAMB.scaffold9317size5104.g32319.t1"/>
    </source>
</evidence>
<reference evidence="2" key="1">
    <citation type="submission" date="2022-11" db="UniProtKB">
        <authorList>
            <consortium name="WormBaseParasite"/>
        </authorList>
    </citation>
    <scope>IDENTIFICATION</scope>
</reference>
<protein>
    <submittedName>
        <fullName evidence="2">SET domain-containing protein</fullName>
    </submittedName>
</protein>
<evidence type="ECO:0000313" key="1">
    <source>
        <dbReference type="Proteomes" id="UP000887566"/>
    </source>
</evidence>
<dbReference type="Proteomes" id="UP000887566">
    <property type="component" value="Unplaced"/>
</dbReference>
<dbReference type="InterPro" id="IPR046341">
    <property type="entry name" value="SET_dom_sf"/>
</dbReference>
<dbReference type="InterPro" id="IPR040415">
    <property type="entry name" value="SETD9"/>
</dbReference>